<dbReference type="RefSeq" id="WP_132290830.1">
    <property type="nucleotide sequence ID" value="NZ_SMFU01000008.1"/>
</dbReference>
<gene>
    <name evidence="3" type="ORF">CLV83_1845</name>
</gene>
<feature type="region of interest" description="Disordered" evidence="1">
    <location>
        <begin position="41"/>
        <end position="62"/>
    </location>
</feature>
<protein>
    <submittedName>
        <fullName evidence="3">Uncharacterized protein</fullName>
    </submittedName>
</protein>
<dbReference type="Proteomes" id="UP000294546">
    <property type="component" value="Unassembled WGS sequence"/>
</dbReference>
<proteinExistence type="predicted"/>
<feature type="chain" id="PRO_5020199740" evidence="2">
    <location>
        <begin position="23"/>
        <end position="81"/>
    </location>
</feature>
<comment type="caution">
    <text evidence="3">The sequence shown here is derived from an EMBL/GenBank/DDBJ whole genome shotgun (WGS) entry which is preliminary data.</text>
</comment>
<evidence type="ECO:0000256" key="1">
    <source>
        <dbReference type="SAM" id="MobiDB-lite"/>
    </source>
</evidence>
<feature type="compositionally biased region" description="Basic and acidic residues" evidence="1">
    <location>
        <begin position="49"/>
        <end position="62"/>
    </location>
</feature>
<evidence type="ECO:0000313" key="3">
    <source>
        <dbReference type="EMBL" id="TCK06995.1"/>
    </source>
</evidence>
<dbReference type="OrthoDB" id="9868586at2"/>
<evidence type="ECO:0000256" key="2">
    <source>
        <dbReference type="SAM" id="SignalP"/>
    </source>
</evidence>
<evidence type="ECO:0000313" key="4">
    <source>
        <dbReference type="Proteomes" id="UP000294546"/>
    </source>
</evidence>
<dbReference type="EMBL" id="SMFU01000008">
    <property type="protein sequence ID" value="TCK06995.1"/>
    <property type="molecule type" value="Genomic_DNA"/>
</dbReference>
<keyword evidence="4" id="KW-1185">Reference proteome</keyword>
<name>A0A4R1GJD8_9GAMM</name>
<keyword evidence="2" id="KW-0732">Signal</keyword>
<reference evidence="3 4" key="1">
    <citation type="submission" date="2019-03" db="EMBL/GenBank/DDBJ databases">
        <title>Genomic Encyclopedia of Archaeal and Bacterial Type Strains, Phase II (KMG-II): from individual species to whole genera.</title>
        <authorList>
            <person name="Goeker M."/>
        </authorList>
    </citation>
    <scope>NUCLEOTIDE SEQUENCE [LARGE SCALE GENOMIC DNA]</scope>
    <source>
        <strain evidence="3 4">DSM 27697</strain>
    </source>
</reference>
<sequence length="81" mass="8617">MKGIEKFALAAALVGFAGIAQATPANDTAESAKAQNEIHLAQASTARDQAVKAEDKSDKESKEILTSGERDYLFTITHPNL</sequence>
<dbReference type="AlphaFoldDB" id="A0A4R1GJD8"/>
<feature type="signal peptide" evidence="2">
    <location>
        <begin position="1"/>
        <end position="22"/>
    </location>
</feature>
<organism evidence="3 4">
    <name type="scientific">Marinobacterium mangrovicola</name>
    <dbReference type="NCBI Taxonomy" id="1476959"/>
    <lineage>
        <taxon>Bacteria</taxon>
        <taxon>Pseudomonadati</taxon>
        <taxon>Pseudomonadota</taxon>
        <taxon>Gammaproteobacteria</taxon>
        <taxon>Oceanospirillales</taxon>
        <taxon>Oceanospirillaceae</taxon>
        <taxon>Marinobacterium</taxon>
    </lineage>
</organism>
<accession>A0A4R1GJD8</accession>